<organism evidence="1 2">
    <name type="scientific">Raoultella terrigena</name>
    <name type="common">Klebsiella terrigena</name>
    <dbReference type="NCBI Taxonomy" id="577"/>
    <lineage>
        <taxon>Bacteria</taxon>
        <taxon>Pseudomonadati</taxon>
        <taxon>Pseudomonadota</taxon>
        <taxon>Gammaproteobacteria</taxon>
        <taxon>Enterobacterales</taxon>
        <taxon>Enterobacteriaceae</taxon>
        <taxon>Klebsiella/Raoultella group</taxon>
        <taxon>Raoultella</taxon>
    </lineage>
</organism>
<evidence type="ECO:0000313" key="2">
    <source>
        <dbReference type="Proteomes" id="UP000332594"/>
    </source>
</evidence>
<dbReference type="AlphaFoldDB" id="A0A485BVR8"/>
<proteinExistence type="predicted"/>
<gene>
    <name evidence="1" type="ORF">NCTC13038_02718</name>
</gene>
<dbReference type="Proteomes" id="UP000332594">
    <property type="component" value="Unassembled WGS sequence"/>
</dbReference>
<dbReference type="RefSeq" id="WP_134526000.1">
    <property type="nucleotide sequence ID" value="NZ_BJNO01000001.1"/>
</dbReference>
<dbReference type="EMBL" id="CAADJG010000002">
    <property type="protein sequence ID" value="VFS72639.1"/>
    <property type="molecule type" value="Genomic_DNA"/>
</dbReference>
<name>A0A485BVR8_RAOTE</name>
<sequence>MVMNYAPGSEKNPKLVEQKRADNENNLEWLLRAFNALKGKEPLAQSYILLLGGTDTLSWRIRAGQSQLRFDMLPSYWSTSALLCANAENVEKSKVLHIPLFQPQGGVFATERNGVVESPVSIFKDSEQWKNIALIAFPKAQEDVLNSLPHFQRGRNYIDALEHILRWLAFAWGVARTPTPINDGIGLPTACMLESLYSGAGMDLTPGLETRASSPEAIWATASRWYKYFENNKLEMPKGRFCTPDSYNINDGHKKLSGRANKSTEY</sequence>
<protein>
    <submittedName>
        <fullName evidence="1">Uncharacterized protein</fullName>
    </submittedName>
</protein>
<reference evidence="1 2" key="1">
    <citation type="submission" date="2019-03" db="EMBL/GenBank/DDBJ databases">
        <authorList>
            <consortium name="Pathogen Informatics"/>
        </authorList>
    </citation>
    <scope>NUCLEOTIDE SEQUENCE [LARGE SCALE GENOMIC DNA]</scope>
    <source>
        <strain evidence="1 2">NCTC13038</strain>
    </source>
</reference>
<accession>A0A485BVR8</accession>
<evidence type="ECO:0000313" key="1">
    <source>
        <dbReference type="EMBL" id="VFS72639.1"/>
    </source>
</evidence>